<evidence type="ECO:0000313" key="5">
    <source>
        <dbReference type="Proteomes" id="UP001302321"/>
    </source>
</evidence>
<dbReference type="Gene3D" id="1.25.40.20">
    <property type="entry name" value="Ankyrin repeat-containing domain"/>
    <property type="match status" value="2"/>
</dbReference>
<accession>A0AAN7A5R3</accession>
<sequence length="632" mass="71229">MADLVALRPAKRRRRNGWKADPQKSYFARVPNEILLLIATAGDDDLTLNSLKTIACLARTSKDFYDFLNPILYRHGVSRHPYLLHWASHVGNLGTAQLAIAAGANLNAFCLPDKSFGYAPSEYYFARFRRDTYKEVHNRPYKAFRGKKSPNPKHKRLTLFRSLYRVGDGSLQRAGSCSTPNLTLAEFCNTQRETTDYIALFRVSQYMNSLSQGTWSHTAASKYSCSAAPIHLASIGGHSDIITELLAHGAVINSPSHYLCDCALRHEHSTVRVAPFHLVRSAFKPEAYGNAVKRDLYPWTWTALHLALCHGQEAAFWVLLSKGARNIFAAICGSGFVYSDVLHHTIALQQWPIARMLIDSYGYLAEISKKDALGITPIWVAYYDNKMDVVGELVQHGADINEDLGNGFTPLIHACMFGRWGQAIDLINLGANIDTRFKDYHCEDIYRYEHENGRILQGAMYKPLDLVVARWSDPSSSSIWNEAIEGRYQPVRQHLRAQQEMTLVDLLLDRGAKLVSDSDEPQVGSNDCVYSVPRSIDTVSNAAQGHQIRHLARILRSDQFTSYFKQHGHQRIVHAMLGPSHCPGVPRERAGDRGKWTESWATQNANKYYCGCFRDLHDNLVECGYPGFMEDE</sequence>
<dbReference type="Pfam" id="PF00023">
    <property type="entry name" value="Ank"/>
    <property type="match status" value="1"/>
</dbReference>
<dbReference type="SMART" id="SM00248">
    <property type="entry name" value="ANK"/>
    <property type="match status" value="5"/>
</dbReference>
<feature type="repeat" description="ANK" evidence="3">
    <location>
        <begin position="373"/>
        <end position="401"/>
    </location>
</feature>
<name>A0AAN7A5R3_9PEZI</name>
<dbReference type="AlphaFoldDB" id="A0AAN7A5R3"/>
<proteinExistence type="predicted"/>
<evidence type="ECO:0000256" key="3">
    <source>
        <dbReference type="PROSITE-ProRule" id="PRU00023"/>
    </source>
</evidence>
<dbReference type="PROSITE" id="PS50088">
    <property type="entry name" value="ANK_REPEAT"/>
    <property type="match status" value="2"/>
</dbReference>
<gene>
    <name evidence="4" type="ORF">QBC36DRAFT_381015</name>
</gene>
<reference evidence="4" key="1">
    <citation type="journal article" date="2023" name="Mol. Phylogenet. Evol.">
        <title>Genome-scale phylogeny and comparative genomics of the fungal order Sordariales.</title>
        <authorList>
            <person name="Hensen N."/>
            <person name="Bonometti L."/>
            <person name="Westerberg I."/>
            <person name="Brannstrom I.O."/>
            <person name="Guillou S."/>
            <person name="Cros-Aarteil S."/>
            <person name="Calhoun S."/>
            <person name="Haridas S."/>
            <person name="Kuo A."/>
            <person name="Mondo S."/>
            <person name="Pangilinan J."/>
            <person name="Riley R."/>
            <person name="LaButti K."/>
            <person name="Andreopoulos B."/>
            <person name="Lipzen A."/>
            <person name="Chen C."/>
            <person name="Yan M."/>
            <person name="Daum C."/>
            <person name="Ng V."/>
            <person name="Clum A."/>
            <person name="Steindorff A."/>
            <person name="Ohm R.A."/>
            <person name="Martin F."/>
            <person name="Silar P."/>
            <person name="Natvig D.O."/>
            <person name="Lalanne C."/>
            <person name="Gautier V."/>
            <person name="Ament-Velasquez S.L."/>
            <person name="Kruys A."/>
            <person name="Hutchinson M.I."/>
            <person name="Powell A.J."/>
            <person name="Barry K."/>
            <person name="Miller A.N."/>
            <person name="Grigoriev I.V."/>
            <person name="Debuchy R."/>
            <person name="Gladieux P."/>
            <person name="Hiltunen Thoren M."/>
            <person name="Johannesson H."/>
        </authorList>
    </citation>
    <scope>NUCLEOTIDE SEQUENCE</scope>
    <source>
        <strain evidence="4">CBS 892.96</strain>
    </source>
</reference>
<dbReference type="Pfam" id="PF12796">
    <property type="entry name" value="Ank_2"/>
    <property type="match status" value="1"/>
</dbReference>
<dbReference type="PROSITE" id="PS50297">
    <property type="entry name" value="ANK_REP_REGION"/>
    <property type="match status" value="2"/>
</dbReference>
<keyword evidence="1" id="KW-0677">Repeat</keyword>
<organism evidence="4 5">
    <name type="scientific">Triangularia setosa</name>
    <dbReference type="NCBI Taxonomy" id="2587417"/>
    <lineage>
        <taxon>Eukaryota</taxon>
        <taxon>Fungi</taxon>
        <taxon>Dikarya</taxon>
        <taxon>Ascomycota</taxon>
        <taxon>Pezizomycotina</taxon>
        <taxon>Sordariomycetes</taxon>
        <taxon>Sordariomycetidae</taxon>
        <taxon>Sordariales</taxon>
        <taxon>Podosporaceae</taxon>
        <taxon>Triangularia</taxon>
    </lineage>
</organism>
<dbReference type="PANTHER" id="PTHR24189:SF72">
    <property type="entry name" value="ANKYRIN REPEAT-CONTAINING DOMAIN-CONTAINING PROTEIN"/>
    <property type="match status" value="1"/>
</dbReference>
<keyword evidence="5" id="KW-1185">Reference proteome</keyword>
<protein>
    <submittedName>
        <fullName evidence="4">Ankyrin repeat-containing domain protein</fullName>
    </submittedName>
</protein>
<dbReference type="EMBL" id="MU866346">
    <property type="protein sequence ID" value="KAK4173407.1"/>
    <property type="molecule type" value="Genomic_DNA"/>
</dbReference>
<dbReference type="InterPro" id="IPR036770">
    <property type="entry name" value="Ankyrin_rpt-contain_sf"/>
</dbReference>
<evidence type="ECO:0000256" key="1">
    <source>
        <dbReference type="ARBA" id="ARBA00022737"/>
    </source>
</evidence>
<dbReference type="PANTHER" id="PTHR24189">
    <property type="entry name" value="MYOTROPHIN"/>
    <property type="match status" value="1"/>
</dbReference>
<feature type="repeat" description="ANK" evidence="3">
    <location>
        <begin position="225"/>
        <end position="257"/>
    </location>
</feature>
<dbReference type="SUPFAM" id="SSF48403">
    <property type="entry name" value="Ankyrin repeat"/>
    <property type="match status" value="1"/>
</dbReference>
<evidence type="ECO:0000313" key="4">
    <source>
        <dbReference type="EMBL" id="KAK4173407.1"/>
    </source>
</evidence>
<dbReference type="InterPro" id="IPR050745">
    <property type="entry name" value="Multifunctional_regulatory"/>
</dbReference>
<evidence type="ECO:0000256" key="2">
    <source>
        <dbReference type="ARBA" id="ARBA00023043"/>
    </source>
</evidence>
<comment type="caution">
    <text evidence="4">The sequence shown here is derived from an EMBL/GenBank/DDBJ whole genome shotgun (WGS) entry which is preliminary data.</text>
</comment>
<reference evidence="4" key="2">
    <citation type="submission" date="2023-05" db="EMBL/GenBank/DDBJ databases">
        <authorList>
            <consortium name="Lawrence Berkeley National Laboratory"/>
            <person name="Steindorff A."/>
            <person name="Hensen N."/>
            <person name="Bonometti L."/>
            <person name="Westerberg I."/>
            <person name="Brannstrom I.O."/>
            <person name="Guillou S."/>
            <person name="Cros-Aarteil S."/>
            <person name="Calhoun S."/>
            <person name="Haridas S."/>
            <person name="Kuo A."/>
            <person name="Mondo S."/>
            <person name="Pangilinan J."/>
            <person name="Riley R."/>
            <person name="Labutti K."/>
            <person name="Andreopoulos B."/>
            <person name="Lipzen A."/>
            <person name="Chen C."/>
            <person name="Yanf M."/>
            <person name="Daum C."/>
            <person name="Ng V."/>
            <person name="Clum A."/>
            <person name="Ohm R."/>
            <person name="Martin F."/>
            <person name="Silar P."/>
            <person name="Natvig D."/>
            <person name="Lalanne C."/>
            <person name="Gautier V."/>
            <person name="Ament-Velasquez S.L."/>
            <person name="Kruys A."/>
            <person name="Hutchinson M.I."/>
            <person name="Powell A.J."/>
            <person name="Barry K."/>
            <person name="Miller A.N."/>
            <person name="Grigoriev I.V."/>
            <person name="Debuchy R."/>
            <person name="Gladieux P."/>
            <person name="Thoren M.H."/>
            <person name="Johannesson H."/>
        </authorList>
    </citation>
    <scope>NUCLEOTIDE SEQUENCE</scope>
    <source>
        <strain evidence="4">CBS 892.96</strain>
    </source>
</reference>
<dbReference type="InterPro" id="IPR002110">
    <property type="entry name" value="Ankyrin_rpt"/>
</dbReference>
<keyword evidence="2 3" id="KW-0040">ANK repeat</keyword>
<dbReference type="Proteomes" id="UP001302321">
    <property type="component" value="Unassembled WGS sequence"/>
</dbReference>